<dbReference type="GO" id="GO:0044780">
    <property type="term" value="P:bacterial-type flagellum assembly"/>
    <property type="evidence" value="ECO:0007669"/>
    <property type="project" value="InterPro"/>
</dbReference>
<dbReference type="Pfam" id="PF02623">
    <property type="entry name" value="FliW"/>
    <property type="match status" value="1"/>
</dbReference>
<dbReference type="Proteomes" id="UP000252167">
    <property type="component" value="Unassembled WGS sequence"/>
</dbReference>
<keyword evidence="1" id="KW-0969">Cilium</keyword>
<protein>
    <submittedName>
        <fullName evidence="1">Flagellar assembly protein FliW</fullName>
    </submittedName>
</protein>
<dbReference type="AlphaFoldDB" id="A0A365YCH8"/>
<reference evidence="1 4" key="2">
    <citation type="submission" date="2020-01" db="EMBL/GenBank/DDBJ databases">
        <title>Glutamicibacter soli M275.</title>
        <authorList>
            <person name="Meng X."/>
        </authorList>
    </citation>
    <scope>NUCLEOTIDE SEQUENCE [LARGE SCALE GENOMIC DNA]</scope>
    <source>
        <strain evidence="1 4">M275</strain>
    </source>
</reference>
<keyword evidence="3" id="KW-1185">Reference proteome</keyword>
<reference evidence="2 3" key="1">
    <citation type="submission" date="2018-01" db="EMBL/GenBank/DDBJ databases">
        <title>Glutamicibacter soli strain NHPC-3 Whole genome sequence and assembly.</title>
        <authorList>
            <person name="Choudhury P."/>
            <person name="Gupta D."/>
            <person name="Sengupta K."/>
            <person name="Jawed A."/>
            <person name="Sultana N."/>
            <person name="Saha P."/>
        </authorList>
    </citation>
    <scope>NUCLEOTIDE SEQUENCE [LARGE SCALE GENOMIC DNA]</scope>
    <source>
        <strain evidence="2 3">NHPC-3</strain>
    </source>
</reference>
<keyword evidence="1" id="KW-0966">Cell projection</keyword>
<keyword evidence="1" id="KW-0282">Flagellum</keyword>
<dbReference type="Gene3D" id="2.30.290.10">
    <property type="entry name" value="BH3618-like"/>
    <property type="match status" value="1"/>
</dbReference>
<evidence type="ECO:0000313" key="4">
    <source>
        <dbReference type="Proteomes" id="UP000477543"/>
    </source>
</evidence>
<dbReference type="InterPro" id="IPR003775">
    <property type="entry name" value="Flagellar_assembly_factor_FliW"/>
</dbReference>
<evidence type="ECO:0000313" key="3">
    <source>
        <dbReference type="Proteomes" id="UP000252167"/>
    </source>
</evidence>
<dbReference type="InterPro" id="IPR024046">
    <property type="entry name" value="Flagellar_assmbl_FliW_dom_sf"/>
</dbReference>
<dbReference type="EMBL" id="POAF01000007">
    <property type="protein sequence ID" value="RBL99732.1"/>
    <property type="molecule type" value="Genomic_DNA"/>
</dbReference>
<dbReference type="SUPFAM" id="SSF141457">
    <property type="entry name" value="BH3618-like"/>
    <property type="match status" value="1"/>
</dbReference>
<gene>
    <name evidence="2" type="ORF">C1H84_15115</name>
    <name evidence="1" type="ORF">GT020_11680</name>
</gene>
<dbReference type="RefSeq" id="WP_113607861.1">
    <property type="nucleotide sequence ID" value="NZ_JBNBOD010000002.1"/>
</dbReference>
<accession>A0A365YCH8</accession>
<name>A0A365YCH8_9MICC</name>
<sequence>MSRKLIPSSALPGFPQAQTLELCAVDGAPGLFALSSPEAPSLRWFVLETAVHLPHYTPQFSEDHLAAVGRPAQNARLVLAVVNTADQRPSANLFAPLLVNDDTGQCSQVLLESQDWPLRHDLSA</sequence>
<dbReference type="EMBL" id="WYDN01000010">
    <property type="protein sequence ID" value="NAZ16717.1"/>
    <property type="molecule type" value="Genomic_DNA"/>
</dbReference>
<proteinExistence type="predicted"/>
<evidence type="ECO:0000313" key="1">
    <source>
        <dbReference type="EMBL" id="NAZ16717.1"/>
    </source>
</evidence>
<comment type="caution">
    <text evidence="2">The sequence shown here is derived from an EMBL/GenBank/DDBJ whole genome shotgun (WGS) entry which is preliminary data.</text>
</comment>
<dbReference type="Proteomes" id="UP000477543">
    <property type="component" value="Unassembled WGS sequence"/>
</dbReference>
<organism evidence="2 3">
    <name type="scientific">Glutamicibacter soli</name>
    <dbReference type="NCBI Taxonomy" id="453836"/>
    <lineage>
        <taxon>Bacteria</taxon>
        <taxon>Bacillati</taxon>
        <taxon>Actinomycetota</taxon>
        <taxon>Actinomycetes</taxon>
        <taxon>Micrococcales</taxon>
        <taxon>Micrococcaceae</taxon>
        <taxon>Glutamicibacter</taxon>
    </lineage>
</organism>
<evidence type="ECO:0000313" key="2">
    <source>
        <dbReference type="EMBL" id="RBL99732.1"/>
    </source>
</evidence>